<name>A0ABS2BPF4_9NEIS</name>
<organism evidence="4 5">
    <name type="scientific">Jeongeupia naejangsanensis</name>
    <dbReference type="NCBI Taxonomy" id="613195"/>
    <lineage>
        <taxon>Bacteria</taxon>
        <taxon>Pseudomonadati</taxon>
        <taxon>Pseudomonadota</taxon>
        <taxon>Betaproteobacteria</taxon>
        <taxon>Neisseriales</taxon>
        <taxon>Chitinibacteraceae</taxon>
        <taxon>Jeongeupia</taxon>
    </lineage>
</organism>
<dbReference type="Proteomes" id="UP000809431">
    <property type="component" value="Unassembled WGS sequence"/>
</dbReference>
<dbReference type="InterPro" id="IPR057840">
    <property type="entry name" value="FimV_N"/>
</dbReference>
<feature type="signal peptide" evidence="2">
    <location>
        <begin position="1"/>
        <end position="24"/>
    </location>
</feature>
<evidence type="ECO:0000256" key="2">
    <source>
        <dbReference type="SAM" id="SignalP"/>
    </source>
</evidence>
<dbReference type="EMBL" id="JAESND010000006">
    <property type="protein sequence ID" value="MBM3116674.1"/>
    <property type="molecule type" value="Genomic_DNA"/>
</dbReference>
<feature type="coiled-coil region" evidence="1">
    <location>
        <begin position="299"/>
        <end position="326"/>
    </location>
</feature>
<proteinExistence type="predicted"/>
<dbReference type="Pfam" id="PF25800">
    <property type="entry name" value="FimV_N"/>
    <property type="match status" value="1"/>
</dbReference>
<keyword evidence="1" id="KW-0175">Coiled coil</keyword>
<evidence type="ECO:0000313" key="5">
    <source>
        <dbReference type="Proteomes" id="UP000809431"/>
    </source>
</evidence>
<sequence length="675" mass="74236">MKAGSLSRCLMALMLGAPAVAVHAASLGELQLHSALGERFDASIPVRLAAGENLGSACFRLVADAVEGDAASLVNARLRYQGEGARGELQIVGIEPLQEPMLQLVVRVQCRDDEQPRFQRSYNVLVDPRDYTTSRGNRRAAPVRNERRYPALGGSLRVADGDTVAQLARHYFPNDRAGRARFIDDLYQQNPDLPQGLEAPLPEDVLLALPRAGGAAVPKPVAPPIQPQLRPAPQVADTLSVSVPEPLPTVPALPTTRAPQADGEFRLQLSSGQLDIGRESELSPEERLKLRERLLTLTSDDQTSQLMALKYQVAQLEKQLNTLRQDRPSVTHASAVKPGRDPADDGFSPWWLSLLLLIPLGFVGWRWRTRQQDYGDAFSLAHPRESGGTIMMRAATMPPSEPRIRSALGATTLVQNIGQIADEFHNDDVDVVQPGNVSEEAQLLIDHGLIQQAINLLNHEIEQHPTALALWMKLFDVYRQNDMKQPFQERAVAFRLQFASDALWQQVQGIGQRVDPENPLYRSLDDSIDHQLDLRTAAEPMIVPDAFDFAAAMHQDAGLQPPASVVEVPEDDDGVPPLPSIEELDFQLEPFAEAPSVLAMPSAPLLPEPPPVRSVDPADFVSDDPLLQQVARHLAQGETEAAYRLLEQALLHGNSMEQRLTAMKWLDKLAPVRGI</sequence>
<accession>A0ABS2BPF4</accession>
<gene>
    <name evidence="4" type="ORF">JMJ54_12610</name>
</gene>
<keyword evidence="5" id="KW-1185">Reference proteome</keyword>
<comment type="caution">
    <text evidence="4">The sequence shown here is derived from an EMBL/GenBank/DDBJ whole genome shotgun (WGS) entry which is preliminary data.</text>
</comment>
<keyword evidence="2" id="KW-0732">Signal</keyword>
<dbReference type="RefSeq" id="WP_203538914.1">
    <property type="nucleotide sequence ID" value="NZ_JAESND010000006.1"/>
</dbReference>
<evidence type="ECO:0000313" key="4">
    <source>
        <dbReference type="EMBL" id="MBM3116674.1"/>
    </source>
</evidence>
<feature type="chain" id="PRO_5046777392" description="FimV N-terminal domain-containing protein" evidence="2">
    <location>
        <begin position="25"/>
        <end position="675"/>
    </location>
</feature>
<protein>
    <recommendedName>
        <fullName evidence="3">FimV N-terminal domain-containing protein</fullName>
    </recommendedName>
</protein>
<evidence type="ECO:0000256" key="1">
    <source>
        <dbReference type="SAM" id="Coils"/>
    </source>
</evidence>
<evidence type="ECO:0000259" key="3">
    <source>
        <dbReference type="Pfam" id="PF25800"/>
    </source>
</evidence>
<feature type="domain" description="FimV N-terminal" evidence="3">
    <location>
        <begin position="26"/>
        <end position="128"/>
    </location>
</feature>
<reference evidence="4 5" key="1">
    <citation type="submission" date="2021-01" db="EMBL/GenBank/DDBJ databases">
        <title>Draft Genome Sequence and Polyhydroxyalkanoate Biosynthetic Potential of Jeongeupia naejangsanensis Type Strain DSM 24253.</title>
        <authorList>
            <person name="Turrini P."/>
            <person name="Artuso I."/>
            <person name="Lugli G.A."/>
            <person name="Frangipani E."/>
            <person name="Ventura M."/>
            <person name="Visca P."/>
        </authorList>
    </citation>
    <scope>NUCLEOTIDE SEQUENCE [LARGE SCALE GENOMIC DNA]</scope>
    <source>
        <strain evidence="4 5">DSM 24253</strain>
    </source>
</reference>